<keyword evidence="2" id="KW-1185">Reference proteome</keyword>
<feature type="signal peptide" evidence="1">
    <location>
        <begin position="1"/>
        <end position="21"/>
    </location>
</feature>
<organism evidence="2 3">
    <name type="scientific">Python bivittatus</name>
    <name type="common">Burmese python</name>
    <name type="synonym">Python molurus bivittatus</name>
    <dbReference type="NCBI Taxonomy" id="176946"/>
    <lineage>
        <taxon>Eukaryota</taxon>
        <taxon>Metazoa</taxon>
        <taxon>Chordata</taxon>
        <taxon>Craniata</taxon>
        <taxon>Vertebrata</taxon>
        <taxon>Euteleostomi</taxon>
        <taxon>Lepidosauria</taxon>
        <taxon>Squamata</taxon>
        <taxon>Bifurcata</taxon>
        <taxon>Unidentata</taxon>
        <taxon>Episquamata</taxon>
        <taxon>Toxicofera</taxon>
        <taxon>Serpentes</taxon>
        <taxon>Henophidia</taxon>
        <taxon>Pythonidae</taxon>
        <taxon>Python</taxon>
    </lineage>
</organism>
<feature type="chain" id="PRO_5039923148" evidence="1">
    <location>
        <begin position="22"/>
        <end position="86"/>
    </location>
</feature>
<protein>
    <submittedName>
        <fullName evidence="3">Placenta-specific protein 9 isoform X2</fullName>
    </submittedName>
</protein>
<evidence type="ECO:0000313" key="2">
    <source>
        <dbReference type="Proteomes" id="UP000695026"/>
    </source>
</evidence>
<dbReference type="CTD" id="219348"/>
<reference evidence="3" key="1">
    <citation type="submission" date="2025-08" db="UniProtKB">
        <authorList>
            <consortium name="RefSeq"/>
        </authorList>
    </citation>
    <scope>IDENTIFICATION</scope>
    <source>
        <tissue evidence="3">Liver</tissue>
    </source>
</reference>
<sequence length="86" mass="9698">MLYTATLLLLLILNHQGLVTADPIADHQGTLEQDDWCDNPSTIHRRLDTIQEILVELPDDGLKTQTLNLIHHQSQPSSCPLLLHQL</sequence>
<dbReference type="RefSeq" id="XP_015743900.1">
    <property type="nucleotide sequence ID" value="XM_015888414.2"/>
</dbReference>
<gene>
    <name evidence="3" type="primary">PLAC9</name>
</gene>
<dbReference type="Proteomes" id="UP000695026">
    <property type="component" value="Unplaced"/>
</dbReference>
<dbReference type="GeneID" id="103051180"/>
<evidence type="ECO:0000313" key="3">
    <source>
        <dbReference type="RefSeq" id="XP_015743900.1"/>
    </source>
</evidence>
<evidence type="ECO:0000256" key="1">
    <source>
        <dbReference type="SAM" id="SignalP"/>
    </source>
</evidence>
<name>A0A9F3QT06_PYTBI</name>
<dbReference type="AlphaFoldDB" id="A0A9F3QT06"/>
<dbReference type="OrthoDB" id="9937406at2759"/>
<accession>A0A9F3QT06</accession>
<proteinExistence type="predicted"/>
<keyword evidence="1" id="KW-0732">Signal</keyword>